<gene>
    <name evidence="2" type="ORF">H9851_04645</name>
</gene>
<name>A0A9D1W1H8_9FIRM</name>
<dbReference type="InterPro" id="IPR012156">
    <property type="entry name" value="Cold_shock_CspA"/>
</dbReference>
<evidence type="ECO:0000256" key="1">
    <source>
        <dbReference type="SAM" id="Phobius"/>
    </source>
</evidence>
<dbReference type="AlphaFoldDB" id="A0A9D1W1H8"/>
<keyword evidence="1" id="KW-1133">Transmembrane helix</keyword>
<organism evidence="2 3">
    <name type="scientific">Candidatus Borkfalkia faecavium</name>
    <dbReference type="NCBI Taxonomy" id="2838508"/>
    <lineage>
        <taxon>Bacteria</taxon>
        <taxon>Bacillati</taxon>
        <taxon>Bacillota</taxon>
        <taxon>Clostridia</taxon>
        <taxon>Christensenellales</taxon>
        <taxon>Christensenellaceae</taxon>
        <taxon>Candidatus Borkfalkia</taxon>
    </lineage>
</organism>
<feature type="transmembrane region" description="Helical" evidence="1">
    <location>
        <begin position="36"/>
        <end position="57"/>
    </location>
</feature>
<comment type="caution">
    <text evidence="2">The sequence shown here is derived from an EMBL/GenBank/DDBJ whole genome shotgun (WGS) entry which is preliminary data.</text>
</comment>
<protein>
    <submittedName>
        <fullName evidence="2">DUF1294 domain-containing protein</fullName>
    </submittedName>
</protein>
<keyword evidence="1" id="KW-0812">Transmembrane</keyword>
<sequence length="93" mass="10339">MIVFIAALALMSFVTFILYGADKSKAKRGAWRISEKVLLLCSFFCGAVGGLLGMLAFRHKTKHRYFWAVNVVGIAWQAAALVAMLYFGVPFFL</sequence>
<dbReference type="Proteomes" id="UP000886847">
    <property type="component" value="Unassembled WGS sequence"/>
</dbReference>
<dbReference type="GO" id="GO:0003676">
    <property type="term" value="F:nucleic acid binding"/>
    <property type="evidence" value="ECO:0007669"/>
    <property type="project" value="InterPro"/>
</dbReference>
<dbReference type="EMBL" id="DXEW01000025">
    <property type="protein sequence ID" value="HIX50550.1"/>
    <property type="molecule type" value="Genomic_DNA"/>
</dbReference>
<reference evidence="2" key="2">
    <citation type="submission" date="2021-04" db="EMBL/GenBank/DDBJ databases">
        <authorList>
            <person name="Gilroy R."/>
        </authorList>
    </citation>
    <scope>NUCLEOTIDE SEQUENCE</scope>
    <source>
        <strain evidence="2">2189</strain>
    </source>
</reference>
<feature type="transmembrane region" description="Helical" evidence="1">
    <location>
        <begin position="64"/>
        <end position="87"/>
    </location>
</feature>
<evidence type="ECO:0000313" key="2">
    <source>
        <dbReference type="EMBL" id="HIX50550.1"/>
    </source>
</evidence>
<dbReference type="InterPro" id="IPR010718">
    <property type="entry name" value="DUF1294"/>
</dbReference>
<evidence type="ECO:0000313" key="3">
    <source>
        <dbReference type="Proteomes" id="UP000886847"/>
    </source>
</evidence>
<reference evidence="2" key="1">
    <citation type="journal article" date="2021" name="PeerJ">
        <title>Extensive microbial diversity within the chicken gut microbiome revealed by metagenomics and culture.</title>
        <authorList>
            <person name="Gilroy R."/>
            <person name="Ravi A."/>
            <person name="Getino M."/>
            <person name="Pursley I."/>
            <person name="Horton D.L."/>
            <person name="Alikhan N.F."/>
            <person name="Baker D."/>
            <person name="Gharbi K."/>
            <person name="Hall N."/>
            <person name="Watson M."/>
            <person name="Adriaenssens E.M."/>
            <person name="Foster-Nyarko E."/>
            <person name="Jarju S."/>
            <person name="Secka A."/>
            <person name="Antonio M."/>
            <person name="Oren A."/>
            <person name="Chaudhuri R.R."/>
            <person name="La Ragione R."/>
            <person name="Hildebrand F."/>
            <person name="Pallen M.J."/>
        </authorList>
    </citation>
    <scope>NUCLEOTIDE SEQUENCE</scope>
    <source>
        <strain evidence="2">2189</strain>
    </source>
</reference>
<proteinExistence type="predicted"/>
<accession>A0A9D1W1H8</accession>
<dbReference type="Pfam" id="PF06961">
    <property type="entry name" value="DUF1294"/>
    <property type="match status" value="1"/>
</dbReference>
<dbReference type="PIRSF" id="PIRSF002599">
    <property type="entry name" value="Cold_shock_A"/>
    <property type="match status" value="1"/>
</dbReference>
<keyword evidence="1" id="KW-0472">Membrane</keyword>